<evidence type="ECO:0000313" key="2">
    <source>
        <dbReference type="Proteomes" id="UP001174677"/>
    </source>
</evidence>
<name>A0ABQ9KGF8_HEVBR</name>
<sequence>MVVRNRCFRFENVWLREPSCRDVVLCTWSLCPSRSLQDKMVNCAWDLQLWGSGFLKQCQHRVIISKKTMELYRGKFDSQSQRAKKFWLREGDSNSKFFHTYASTRKKKNNIIQL</sequence>
<gene>
    <name evidence="1" type="ORF">P3X46_032917</name>
</gene>
<proteinExistence type="predicted"/>
<accession>A0ABQ9KGF8</accession>
<comment type="caution">
    <text evidence="1">The sequence shown here is derived from an EMBL/GenBank/DDBJ whole genome shotgun (WGS) entry which is preliminary data.</text>
</comment>
<protein>
    <recommendedName>
        <fullName evidence="3">Isopenicillin N synthase-like Fe(2+) 2OG dioxygenase domain-containing protein</fullName>
    </recommendedName>
</protein>
<reference evidence="1 2" key="1">
    <citation type="journal article" date="2023" name="Plant Biotechnol. J.">
        <title>Chromosome-level wild Hevea brasiliensis genome provides new tools for genomic-assisted breeding and valuable loci to elevate rubber yield.</title>
        <authorList>
            <person name="Cheng H."/>
            <person name="Song X."/>
            <person name="Hu Y."/>
            <person name="Wu T."/>
            <person name="Yang Q."/>
            <person name="An Z."/>
            <person name="Feng S."/>
            <person name="Deng Z."/>
            <person name="Wu W."/>
            <person name="Zeng X."/>
            <person name="Tu M."/>
            <person name="Wang X."/>
            <person name="Huang H."/>
        </authorList>
    </citation>
    <scope>NUCLEOTIDE SEQUENCE [LARGE SCALE GENOMIC DNA]</scope>
    <source>
        <strain evidence="1">MT/VB/25A 57/8</strain>
    </source>
</reference>
<evidence type="ECO:0000313" key="1">
    <source>
        <dbReference type="EMBL" id="KAJ9135774.1"/>
    </source>
</evidence>
<dbReference type="EMBL" id="JARPOI010000018">
    <property type="protein sequence ID" value="KAJ9135774.1"/>
    <property type="molecule type" value="Genomic_DNA"/>
</dbReference>
<organism evidence="1 2">
    <name type="scientific">Hevea brasiliensis</name>
    <name type="common">Para rubber tree</name>
    <name type="synonym">Siphonia brasiliensis</name>
    <dbReference type="NCBI Taxonomy" id="3981"/>
    <lineage>
        <taxon>Eukaryota</taxon>
        <taxon>Viridiplantae</taxon>
        <taxon>Streptophyta</taxon>
        <taxon>Embryophyta</taxon>
        <taxon>Tracheophyta</taxon>
        <taxon>Spermatophyta</taxon>
        <taxon>Magnoliopsida</taxon>
        <taxon>eudicotyledons</taxon>
        <taxon>Gunneridae</taxon>
        <taxon>Pentapetalae</taxon>
        <taxon>rosids</taxon>
        <taxon>fabids</taxon>
        <taxon>Malpighiales</taxon>
        <taxon>Euphorbiaceae</taxon>
        <taxon>Crotonoideae</taxon>
        <taxon>Micrandreae</taxon>
        <taxon>Hevea</taxon>
    </lineage>
</organism>
<keyword evidence="2" id="KW-1185">Reference proteome</keyword>
<evidence type="ECO:0008006" key="3">
    <source>
        <dbReference type="Google" id="ProtNLM"/>
    </source>
</evidence>
<dbReference type="Proteomes" id="UP001174677">
    <property type="component" value="Chromosome 18"/>
</dbReference>